<dbReference type="PANTHER" id="PTHR47168:SF1">
    <property type="entry name" value="OS02G0798600 PROTEIN"/>
    <property type="match status" value="1"/>
</dbReference>
<feature type="transmembrane region" description="Helical" evidence="10">
    <location>
        <begin position="243"/>
        <end position="264"/>
    </location>
</feature>
<dbReference type="EMBL" id="KZ303856">
    <property type="protein sequence ID" value="PHZ10032.1"/>
    <property type="molecule type" value="Genomic_DNA"/>
</dbReference>
<dbReference type="AlphaFoldDB" id="A0A2G4SMR4"/>
<evidence type="ECO:0000256" key="9">
    <source>
        <dbReference type="SAM" id="MobiDB-lite"/>
    </source>
</evidence>
<protein>
    <recommendedName>
        <fullName evidence="12">RING-type domain-containing protein</fullName>
    </recommendedName>
</protein>
<feature type="signal peptide" evidence="11">
    <location>
        <begin position="1"/>
        <end position="19"/>
    </location>
</feature>
<keyword evidence="14" id="KW-1185">Reference proteome</keyword>
<dbReference type="InterPro" id="IPR001841">
    <property type="entry name" value="Znf_RING"/>
</dbReference>
<evidence type="ECO:0000313" key="13">
    <source>
        <dbReference type="EMBL" id="PHZ10032.1"/>
    </source>
</evidence>
<evidence type="ECO:0000256" key="11">
    <source>
        <dbReference type="SAM" id="SignalP"/>
    </source>
</evidence>
<keyword evidence="6 10" id="KW-1133">Transmembrane helix</keyword>
<dbReference type="PANTHER" id="PTHR47168">
    <property type="entry name" value="RING ZINC FINGER DOMAIN SUPERFAMILY PROTEIN-RELATED"/>
    <property type="match status" value="1"/>
</dbReference>
<feature type="compositionally biased region" description="Polar residues" evidence="9">
    <location>
        <begin position="462"/>
        <end position="480"/>
    </location>
</feature>
<dbReference type="InterPro" id="IPR017907">
    <property type="entry name" value="Znf_RING_CS"/>
</dbReference>
<evidence type="ECO:0000256" key="5">
    <source>
        <dbReference type="ARBA" id="ARBA00022833"/>
    </source>
</evidence>
<feature type="compositionally biased region" description="Polar residues" evidence="9">
    <location>
        <begin position="376"/>
        <end position="391"/>
    </location>
</feature>
<evidence type="ECO:0000256" key="3">
    <source>
        <dbReference type="ARBA" id="ARBA00022723"/>
    </source>
</evidence>
<evidence type="ECO:0000256" key="7">
    <source>
        <dbReference type="ARBA" id="ARBA00023136"/>
    </source>
</evidence>
<comment type="subcellular location">
    <subcellularLocation>
        <location evidence="1">Membrane</location>
        <topology evidence="1">Single-pass membrane protein</topology>
    </subcellularLocation>
</comment>
<dbReference type="SMART" id="SM00184">
    <property type="entry name" value="RING"/>
    <property type="match status" value="1"/>
</dbReference>
<dbReference type="CDD" id="cd16454">
    <property type="entry name" value="RING-H2_PA-TM-RING"/>
    <property type="match status" value="1"/>
</dbReference>
<dbReference type="Gene3D" id="3.50.30.30">
    <property type="match status" value="1"/>
</dbReference>
<dbReference type="Pfam" id="PF13639">
    <property type="entry name" value="zf-RING_2"/>
    <property type="match status" value="1"/>
</dbReference>
<proteinExistence type="predicted"/>
<reference evidence="13 14" key="1">
    <citation type="journal article" date="2016" name="Proc. Natl. Acad. Sci. U.S.A.">
        <title>Lipid metabolic changes in an early divergent fungus govern the establishment of a mutualistic symbiosis with endobacteria.</title>
        <authorList>
            <person name="Lastovetsky O.A."/>
            <person name="Gaspar M.L."/>
            <person name="Mondo S.J."/>
            <person name="LaButti K.M."/>
            <person name="Sandor L."/>
            <person name="Grigoriev I.V."/>
            <person name="Henry S.A."/>
            <person name="Pawlowska T.E."/>
        </authorList>
    </citation>
    <scope>NUCLEOTIDE SEQUENCE [LARGE SCALE GENOMIC DNA]</scope>
    <source>
        <strain evidence="13 14">ATCC 52813</strain>
    </source>
</reference>
<dbReference type="Gene3D" id="3.30.40.10">
    <property type="entry name" value="Zinc/RING finger domain, C3HC4 (zinc finger)"/>
    <property type="match status" value="1"/>
</dbReference>
<evidence type="ECO:0000256" key="10">
    <source>
        <dbReference type="SAM" id="Phobius"/>
    </source>
</evidence>
<dbReference type="GO" id="GO:0016020">
    <property type="term" value="C:membrane"/>
    <property type="evidence" value="ECO:0007669"/>
    <property type="project" value="UniProtKB-SubCell"/>
</dbReference>
<accession>A0A2G4SMR4</accession>
<evidence type="ECO:0000256" key="4">
    <source>
        <dbReference type="ARBA" id="ARBA00022771"/>
    </source>
</evidence>
<dbReference type="PROSITE" id="PS50089">
    <property type="entry name" value="ZF_RING_2"/>
    <property type="match status" value="1"/>
</dbReference>
<feature type="chain" id="PRO_5013680206" description="RING-type domain-containing protein" evidence="11">
    <location>
        <begin position="20"/>
        <end position="480"/>
    </location>
</feature>
<dbReference type="InterPro" id="IPR013083">
    <property type="entry name" value="Znf_RING/FYVE/PHD"/>
</dbReference>
<name>A0A2G4SMR4_RHIZD</name>
<keyword evidence="5" id="KW-0862">Zinc</keyword>
<dbReference type="PROSITE" id="PS00518">
    <property type="entry name" value="ZF_RING_1"/>
    <property type="match status" value="1"/>
</dbReference>
<keyword evidence="7 10" id="KW-0472">Membrane</keyword>
<dbReference type="Proteomes" id="UP000242254">
    <property type="component" value="Unassembled WGS sequence"/>
</dbReference>
<gene>
    <name evidence="13" type="ORF">RHIMIDRAFT_293977</name>
</gene>
<organism evidence="13 14">
    <name type="scientific">Rhizopus microsporus ATCC 52813</name>
    <dbReference type="NCBI Taxonomy" id="1340429"/>
    <lineage>
        <taxon>Eukaryota</taxon>
        <taxon>Fungi</taxon>
        <taxon>Fungi incertae sedis</taxon>
        <taxon>Mucoromycota</taxon>
        <taxon>Mucoromycotina</taxon>
        <taxon>Mucoromycetes</taxon>
        <taxon>Mucorales</taxon>
        <taxon>Mucorineae</taxon>
        <taxon>Rhizopodaceae</taxon>
        <taxon>Rhizopus</taxon>
    </lineage>
</organism>
<evidence type="ECO:0000256" key="8">
    <source>
        <dbReference type="PROSITE-ProRule" id="PRU00175"/>
    </source>
</evidence>
<evidence type="ECO:0000256" key="6">
    <source>
        <dbReference type="ARBA" id="ARBA00022989"/>
    </source>
</evidence>
<evidence type="ECO:0000313" key="14">
    <source>
        <dbReference type="Proteomes" id="UP000242254"/>
    </source>
</evidence>
<keyword evidence="11" id="KW-0732">Signal</keyword>
<dbReference type="InterPro" id="IPR051653">
    <property type="entry name" value="E3_ligase_sorting_rcpt"/>
</dbReference>
<feature type="domain" description="RING-type" evidence="12">
    <location>
        <begin position="318"/>
        <end position="361"/>
    </location>
</feature>
<dbReference type="RefSeq" id="XP_023463740.1">
    <property type="nucleotide sequence ID" value="XM_023614042.1"/>
</dbReference>
<evidence type="ECO:0000256" key="2">
    <source>
        <dbReference type="ARBA" id="ARBA00022692"/>
    </source>
</evidence>
<feature type="compositionally biased region" description="Polar residues" evidence="9">
    <location>
        <begin position="424"/>
        <end position="438"/>
    </location>
</feature>
<feature type="region of interest" description="Disordered" evidence="9">
    <location>
        <begin position="375"/>
        <end position="480"/>
    </location>
</feature>
<sequence>MRIYLLLLLLLVSIHDTMADLPNPIFSELAFIVNTTDISSMYNIIYSTAISVSCQDFQAVRLTSREYTPTNRVLLNFGYGCQNTTINNIHEMNYNSTNITAIQNMETIALVKRGVCNWSEKISVINSLSDTNYLNITAAFIYDNQTYDDVAIKTTLYQTSTTFPTYPTPLPIERSALNMTDNDLTESRIGVYFVPYKYGNSLKSKLNSTYDATNPAIRTLWSITTYFPQDNPSEGFIGTIRGYLAYIIALAAIFLIGIVFLRWWRIRRLRDEIPNDPNDTNAIHLSQRVHQPDPLPVDIVNALPIKLYEPGVSKNINCAICLDDFVLGKSDVRILPCGHGFCVLCIDPWLTQKSTVCPICKWDCLPTDLRQEREAQGSTSHSDVSNSNAQAINMEPPVPEDSMTTVTQPNVNREIHEASPPVETDQTVDSHTIGTALSISPRENEGHESTSTNEKPNETDETNPPNQRQGEGTFSNTTQP</sequence>
<evidence type="ECO:0000259" key="12">
    <source>
        <dbReference type="PROSITE" id="PS50089"/>
    </source>
</evidence>
<feature type="compositionally biased region" description="Polar residues" evidence="9">
    <location>
        <begin position="402"/>
        <end position="411"/>
    </location>
</feature>
<keyword evidence="2 10" id="KW-0812">Transmembrane</keyword>
<keyword evidence="4 8" id="KW-0863">Zinc-finger</keyword>
<dbReference type="SUPFAM" id="SSF57850">
    <property type="entry name" value="RING/U-box"/>
    <property type="match status" value="1"/>
</dbReference>
<dbReference type="STRING" id="1340429.A0A2G4SMR4"/>
<dbReference type="GeneID" id="35445031"/>
<keyword evidence="3" id="KW-0479">Metal-binding</keyword>
<evidence type="ECO:0000256" key="1">
    <source>
        <dbReference type="ARBA" id="ARBA00004167"/>
    </source>
</evidence>
<dbReference type="GO" id="GO:0008270">
    <property type="term" value="F:zinc ion binding"/>
    <property type="evidence" value="ECO:0007669"/>
    <property type="project" value="UniProtKB-KW"/>
</dbReference>